<gene>
    <name evidence="3" type="ORF">B0F90DRAFT_1822690</name>
</gene>
<dbReference type="PANTHER" id="PTHR31616">
    <property type="entry name" value="TREHALASE"/>
    <property type="match status" value="1"/>
</dbReference>
<dbReference type="Pfam" id="PF00723">
    <property type="entry name" value="Glyco_hydro_15"/>
    <property type="match status" value="1"/>
</dbReference>
<protein>
    <submittedName>
        <fullName evidence="3">Six-hairpin glycosidase-like protein</fullName>
    </submittedName>
</protein>
<dbReference type="GO" id="GO:0005975">
    <property type="term" value="P:carbohydrate metabolic process"/>
    <property type="evidence" value="ECO:0007669"/>
    <property type="project" value="InterPro"/>
</dbReference>
<evidence type="ECO:0000313" key="4">
    <source>
        <dbReference type="Proteomes" id="UP001203297"/>
    </source>
</evidence>
<comment type="caution">
    <text evidence="3">The sequence shown here is derived from an EMBL/GenBank/DDBJ whole genome shotgun (WGS) entry which is preliminary data.</text>
</comment>
<dbReference type="Gene3D" id="1.50.10.10">
    <property type="match status" value="2"/>
</dbReference>
<dbReference type="InterPro" id="IPR011613">
    <property type="entry name" value="GH15-like"/>
</dbReference>
<keyword evidence="4" id="KW-1185">Reference proteome</keyword>
<feature type="chain" id="PRO_5041897917" evidence="1">
    <location>
        <begin position="20"/>
        <end position="535"/>
    </location>
</feature>
<keyword evidence="1" id="KW-0732">Signal</keyword>
<sequence length="535" mass="58314">MRPSSLFLLALAYASCTTATINFTNTTRKHLNKSLTVHAYLDSLVPVAEDVMLNQLAGPSIGADPGVIMTVLPEEGHPEYDVYWVRDACLAHYAWISELELAGSDTSLRAVVDDYARALIRTQHVVSIAGNIFTGGLEEASFDLKLGMITNPYYRPGSPAADGPPLRAMALIKYAEWLLQPEQNNGTWVADVLWPAINLDLQWISQHWNQSSYGLHRVGSLVGARVGGILLDVVHAIPCLAYGSPPQPSNRSRGGRSRIWQHGVPGSGTFWNEEQGFMTETTVTDVSTGGRSGIGSAPLTVSILNFDPTLGCDPLTFQPCSDRALSTLKVVGDAFKEAFPVNQGLPSNQSPFFGSSSKINCSEGITPFVQYFASFNVAEQIFDALITWDLLGELQVTNVSLQFFRQFDEDVVTGVYVKGSERYERLTFALNDWAENTLLALAARTPDDLILPLIMDKTTGEPAPPRGALRSQIAVLGAHNAYSGVIPPSWVNGTTLFKSPPKKSAMREQCHVRRPDASSTAAEASRLQFPVGFFF</sequence>
<dbReference type="Proteomes" id="UP001203297">
    <property type="component" value="Unassembled WGS sequence"/>
</dbReference>
<evidence type="ECO:0000313" key="3">
    <source>
        <dbReference type="EMBL" id="KAI0292707.1"/>
    </source>
</evidence>
<dbReference type="SUPFAM" id="SSF48208">
    <property type="entry name" value="Six-hairpin glycosidases"/>
    <property type="match status" value="1"/>
</dbReference>
<feature type="signal peptide" evidence="1">
    <location>
        <begin position="1"/>
        <end position="19"/>
    </location>
</feature>
<dbReference type="PANTHER" id="PTHR31616:SF9">
    <property type="entry name" value="GLUCOAMYLASE, INTRACELLULAR SPORULATION-SPECIFIC"/>
    <property type="match status" value="1"/>
</dbReference>
<dbReference type="GO" id="GO:0000324">
    <property type="term" value="C:fungal-type vacuole"/>
    <property type="evidence" value="ECO:0007669"/>
    <property type="project" value="TreeGrafter"/>
</dbReference>
<reference evidence="3" key="1">
    <citation type="journal article" date="2022" name="New Phytol.">
        <title>Evolutionary transition to the ectomycorrhizal habit in the genomes of a hyperdiverse lineage of mushroom-forming fungi.</title>
        <authorList>
            <person name="Looney B."/>
            <person name="Miyauchi S."/>
            <person name="Morin E."/>
            <person name="Drula E."/>
            <person name="Courty P.E."/>
            <person name="Kohler A."/>
            <person name="Kuo A."/>
            <person name="LaButti K."/>
            <person name="Pangilinan J."/>
            <person name="Lipzen A."/>
            <person name="Riley R."/>
            <person name="Andreopoulos W."/>
            <person name="He G."/>
            <person name="Johnson J."/>
            <person name="Nolan M."/>
            <person name="Tritt A."/>
            <person name="Barry K.W."/>
            <person name="Grigoriev I.V."/>
            <person name="Nagy L.G."/>
            <person name="Hibbett D."/>
            <person name="Henrissat B."/>
            <person name="Matheny P.B."/>
            <person name="Labbe J."/>
            <person name="Martin F.M."/>
        </authorList>
    </citation>
    <scope>NUCLEOTIDE SEQUENCE</scope>
    <source>
        <strain evidence="3">BPL690</strain>
    </source>
</reference>
<feature type="domain" description="GH15-like" evidence="2">
    <location>
        <begin position="71"/>
        <end position="462"/>
    </location>
</feature>
<dbReference type="AlphaFoldDB" id="A0AAD4LXY4"/>
<keyword evidence="3" id="KW-0326">Glycosidase</keyword>
<organism evidence="3 4">
    <name type="scientific">Multifurca ochricompacta</name>
    <dbReference type="NCBI Taxonomy" id="376703"/>
    <lineage>
        <taxon>Eukaryota</taxon>
        <taxon>Fungi</taxon>
        <taxon>Dikarya</taxon>
        <taxon>Basidiomycota</taxon>
        <taxon>Agaricomycotina</taxon>
        <taxon>Agaricomycetes</taxon>
        <taxon>Russulales</taxon>
        <taxon>Russulaceae</taxon>
        <taxon>Multifurca</taxon>
    </lineage>
</organism>
<accession>A0AAD4LXY4</accession>
<dbReference type="InterPro" id="IPR012341">
    <property type="entry name" value="6hp_glycosidase-like_sf"/>
</dbReference>
<keyword evidence="3" id="KW-0378">Hydrolase</keyword>
<name>A0AAD4LXY4_9AGAM</name>
<evidence type="ECO:0000259" key="2">
    <source>
        <dbReference type="Pfam" id="PF00723"/>
    </source>
</evidence>
<dbReference type="GO" id="GO:0004553">
    <property type="term" value="F:hydrolase activity, hydrolyzing O-glycosyl compounds"/>
    <property type="evidence" value="ECO:0007669"/>
    <property type="project" value="TreeGrafter"/>
</dbReference>
<proteinExistence type="predicted"/>
<dbReference type="InterPro" id="IPR008928">
    <property type="entry name" value="6-hairpin_glycosidase_sf"/>
</dbReference>
<evidence type="ECO:0000256" key="1">
    <source>
        <dbReference type="SAM" id="SignalP"/>
    </source>
</evidence>
<dbReference type="EMBL" id="WTXG01000113">
    <property type="protein sequence ID" value="KAI0292707.1"/>
    <property type="molecule type" value="Genomic_DNA"/>
</dbReference>